<dbReference type="AlphaFoldDB" id="A0A8J3TFT5"/>
<dbReference type="InterPro" id="IPR027417">
    <property type="entry name" value="P-loop_NTPase"/>
</dbReference>
<reference evidence="4" key="1">
    <citation type="submission" date="2021-01" db="EMBL/GenBank/DDBJ databases">
        <title>Whole genome shotgun sequence of Planosporangium mesophilum NBRC 109066.</title>
        <authorList>
            <person name="Komaki H."/>
            <person name="Tamura T."/>
        </authorList>
    </citation>
    <scope>NUCLEOTIDE SEQUENCE</scope>
    <source>
        <strain evidence="4">NBRC 109066</strain>
    </source>
</reference>
<evidence type="ECO:0000313" key="5">
    <source>
        <dbReference type="Proteomes" id="UP000599074"/>
    </source>
</evidence>
<keyword evidence="2" id="KW-0808">Transferase</keyword>
<accession>A0A8J3TFT5</accession>
<comment type="similarity">
    <text evidence="1">Belongs to the sulfotransferase 1 family.</text>
</comment>
<dbReference type="InterPro" id="IPR000863">
    <property type="entry name" value="Sulfotransferase_dom"/>
</dbReference>
<keyword evidence="5" id="KW-1185">Reference proteome</keyword>
<evidence type="ECO:0000313" key="4">
    <source>
        <dbReference type="EMBL" id="GII24766.1"/>
    </source>
</evidence>
<dbReference type="GO" id="GO:0008146">
    <property type="term" value="F:sulfotransferase activity"/>
    <property type="evidence" value="ECO:0007669"/>
    <property type="project" value="InterPro"/>
</dbReference>
<comment type="caution">
    <text evidence="4">The sequence shown here is derived from an EMBL/GenBank/DDBJ whole genome shotgun (WGS) entry which is preliminary data.</text>
</comment>
<evidence type="ECO:0000256" key="2">
    <source>
        <dbReference type="ARBA" id="ARBA00022679"/>
    </source>
</evidence>
<organism evidence="4 5">
    <name type="scientific">Planosporangium mesophilum</name>
    <dbReference type="NCBI Taxonomy" id="689768"/>
    <lineage>
        <taxon>Bacteria</taxon>
        <taxon>Bacillati</taxon>
        <taxon>Actinomycetota</taxon>
        <taxon>Actinomycetes</taxon>
        <taxon>Micromonosporales</taxon>
        <taxon>Micromonosporaceae</taxon>
        <taxon>Planosporangium</taxon>
    </lineage>
</organism>
<dbReference type="Proteomes" id="UP000599074">
    <property type="component" value="Unassembled WGS sequence"/>
</dbReference>
<evidence type="ECO:0000259" key="3">
    <source>
        <dbReference type="Pfam" id="PF00685"/>
    </source>
</evidence>
<evidence type="ECO:0000256" key="1">
    <source>
        <dbReference type="ARBA" id="ARBA00005771"/>
    </source>
</evidence>
<dbReference type="EMBL" id="BOON01000041">
    <property type="protein sequence ID" value="GII24766.1"/>
    <property type="molecule type" value="Genomic_DNA"/>
</dbReference>
<dbReference type="Gene3D" id="3.40.50.300">
    <property type="entry name" value="P-loop containing nucleotide triphosphate hydrolases"/>
    <property type="match status" value="1"/>
</dbReference>
<dbReference type="RefSeq" id="WP_168117219.1">
    <property type="nucleotide sequence ID" value="NZ_BOON01000041.1"/>
</dbReference>
<sequence length="302" mass="34369">MAGAARVTYRSGLTDSSRWERFPFRPGDIVISTPSKCGTTWMQMICALLIFQSADLPASLTTLSPWLDMRLRPIDEVLALLEAQQHRRFIKTHTPLDGLPQVDGVTYVCVGRDPRDVAVSMDHHRANLNRDVFERLLPQKHHDARTVHPGRPGDQRERVLRWILDPRPPTMNLDSLRGVVRHLGGAWARRQEPAVVLMHHAELSRDLYGQMRSLAGRLGITMPGRLWPTLVEAASFDRMRARAGDLVPDERLGLFSNRDSFFRSGRPEQWRAVFTADDLVAYEDLLRSLAPEDLMTWLANGR</sequence>
<dbReference type="SUPFAM" id="SSF52540">
    <property type="entry name" value="P-loop containing nucleoside triphosphate hydrolases"/>
    <property type="match status" value="1"/>
</dbReference>
<feature type="domain" description="Sulfotransferase" evidence="3">
    <location>
        <begin position="27"/>
        <end position="284"/>
    </location>
</feature>
<gene>
    <name evidence="4" type="ORF">Pme01_43630</name>
</gene>
<proteinExistence type="inferred from homology"/>
<protein>
    <submittedName>
        <fullName evidence="4">Glycolipid sulfotransferase</fullName>
    </submittedName>
</protein>
<dbReference type="PANTHER" id="PTHR11783">
    <property type="entry name" value="SULFOTRANSFERASE SULT"/>
    <property type="match status" value="1"/>
</dbReference>
<name>A0A8J3TFT5_9ACTN</name>
<dbReference type="Pfam" id="PF00685">
    <property type="entry name" value="Sulfotransfer_1"/>
    <property type="match status" value="1"/>
</dbReference>